<dbReference type="Pfam" id="PF13245">
    <property type="entry name" value="AAA_19"/>
    <property type="match status" value="1"/>
</dbReference>
<dbReference type="InterPro" id="IPR041851">
    <property type="entry name" value="RecD_N_sf"/>
</dbReference>
<dbReference type="CDD" id="cd17933">
    <property type="entry name" value="DEXSc_RecD-like"/>
    <property type="match status" value="1"/>
</dbReference>
<evidence type="ECO:0000256" key="4">
    <source>
        <dbReference type="ARBA" id="ARBA00022801"/>
    </source>
</evidence>
<dbReference type="SUPFAM" id="SSF52540">
    <property type="entry name" value="P-loop containing nucleoside triphosphate hydrolases"/>
    <property type="match status" value="1"/>
</dbReference>
<name>A0ABW4XS63_9GAMM</name>
<dbReference type="InterPro" id="IPR027417">
    <property type="entry name" value="P-loop_NTPase"/>
</dbReference>
<keyword evidence="9 11" id="KW-0234">DNA repair</keyword>
<evidence type="ECO:0000259" key="12">
    <source>
        <dbReference type="Pfam" id="PF13538"/>
    </source>
</evidence>
<gene>
    <name evidence="11 14" type="primary">recD</name>
    <name evidence="14" type="ORF">ACFSJ3_17000</name>
</gene>
<keyword evidence="3 11" id="KW-0227">DNA damage</keyword>
<evidence type="ECO:0000256" key="1">
    <source>
        <dbReference type="ARBA" id="ARBA00022722"/>
    </source>
</evidence>
<comment type="caution">
    <text evidence="14">The sequence shown here is derived from an EMBL/GenBank/DDBJ whole genome shotgun (WGS) entry which is preliminary data.</text>
</comment>
<dbReference type="EC" id="5.6.2.3" evidence="11"/>
<evidence type="ECO:0000256" key="2">
    <source>
        <dbReference type="ARBA" id="ARBA00022741"/>
    </source>
</evidence>
<dbReference type="Pfam" id="PF21185">
    <property type="entry name" value="RecD_N"/>
    <property type="match status" value="1"/>
</dbReference>
<dbReference type="CDD" id="cd18809">
    <property type="entry name" value="SF1_C_RecD"/>
    <property type="match status" value="1"/>
</dbReference>
<evidence type="ECO:0000313" key="14">
    <source>
        <dbReference type="EMBL" id="MFD2097690.1"/>
    </source>
</evidence>
<dbReference type="InterPro" id="IPR027785">
    <property type="entry name" value="UvrD-like_helicase_C"/>
</dbReference>
<evidence type="ECO:0000256" key="7">
    <source>
        <dbReference type="ARBA" id="ARBA00022840"/>
    </source>
</evidence>
<dbReference type="Pfam" id="PF13538">
    <property type="entry name" value="UvrD_C_2"/>
    <property type="match status" value="1"/>
</dbReference>
<dbReference type="PANTHER" id="PTHR43788">
    <property type="entry name" value="DNA2/NAM7 HELICASE FAMILY MEMBER"/>
    <property type="match status" value="1"/>
</dbReference>
<keyword evidence="7 11" id="KW-0067">ATP-binding</keyword>
<dbReference type="Proteomes" id="UP001597380">
    <property type="component" value="Unassembled WGS sequence"/>
</dbReference>
<evidence type="ECO:0000256" key="3">
    <source>
        <dbReference type="ARBA" id="ARBA00022763"/>
    </source>
</evidence>
<dbReference type="EMBL" id="JBHUHT010000028">
    <property type="protein sequence ID" value="MFD2097690.1"/>
    <property type="molecule type" value="Genomic_DNA"/>
</dbReference>
<evidence type="ECO:0000256" key="6">
    <source>
        <dbReference type="ARBA" id="ARBA00022839"/>
    </source>
</evidence>
<dbReference type="InterPro" id="IPR049550">
    <property type="entry name" value="RecD_N"/>
</dbReference>
<comment type="miscellaneous">
    <text evidence="11">In the RecBCD complex, RecB has a slow 3'-5' helicase, an exonuclease activity and loads RecA onto ssDNA, RecD has a fast 5'-3' helicase activity, while RecC stimulates the ATPase and processivity of the RecB helicase and contributes to recognition of the Chi site.</text>
</comment>
<dbReference type="PANTHER" id="PTHR43788:SF6">
    <property type="entry name" value="DNA HELICASE B"/>
    <property type="match status" value="1"/>
</dbReference>
<evidence type="ECO:0000256" key="5">
    <source>
        <dbReference type="ARBA" id="ARBA00022806"/>
    </source>
</evidence>
<reference evidence="15" key="1">
    <citation type="journal article" date="2019" name="Int. J. Syst. Evol. Microbiol.">
        <title>The Global Catalogue of Microorganisms (GCM) 10K type strain sequencing project: providing services to taxonomists for standard genome sequencing and annotation.</title>
        <authorList>
            <consortium name="The Broad Institute Genomics Platform"/>
            <consortium name="The Broad Institute Genome Sequencing Center for Infectious Disease"/>
            <person name="Wu L."/>
            <person name="Ma J."/>
        </authorList>
    </citation>
    <scope>NUCLEOTIDE SEQUENCE [LARGE SCALE GENOMIC DNA]</scope>
    <source>
        <strain evidence="15">CGMCC 1.10992</strain>
    </source>
</reference>
<evidence type="ECO:0000256" key="9">
    <source>
        <dbReference type="ARBA" id="ARBA00023204"/>
    </source>
</evidence>
<comment type="function">
    <text evidence="11">A helicase/nuclease that prepares dsDNA breaks (DSB) for recombinational DNA repair. Binds to DSBs and unwinds DNA via a highly rapid and processive ATP-dependent bidirectional helicase activity. Unwinds dsDNA until it encounters a Chi (crossover hotspot instigator) sequence from the 3' direction. Cuts ssDNA a few nucleotides 3' to the Chi site. The properties and activities of the enzyme are changed at Chi. The Chi-altered holoenzyme produces a long 3'-ssDNA overhang and facilitates RecA-binding to the ssDNA for homologous DNA recombination and repair. Holoenzyme degrades any linearized DNA that is unable to undergo homologous recombination. In the holoenzyme this subunit has ssDNA-dependent ATPase and 5'-3' helicase activity. When added to pre-assembled RecBC greatly stimulates nuclease activity and augments holoenzyme processivity. Negatively regulates the RecA-loading ability of RecBCD.</text>
</comment>
<sequence>MSYQSSEQCMAQLSDIEAIDYFFAKQMLDELSAELTPEYDEEEQALSFHIFLALQWSLRQGHSCLPLSALAEQTYWQDHENDQPGYQFPALALLQSLCERLNITGDANLPVVLEQSTSGHVLYLRRYWQFEREVAHALKQRMLLDDVKPAQLQRVKTLFPSLFPNVFQATSDSQQPDWQQVAVANAIGRKLSVISGGPGTGKTYTVARLLVAMFAAAEQGDFRVMMAAPTGKAAQRLKESIMNAKGQMLTQGIDAALVAQIPDEASTLHRLLGFRPQSLQLKHDQEQPLHCDLLLIDEVSMIDLPMMARVLRALPEHASLVLLGDSQQLPSVETGCVMADLSLSQVTGYSKRAAAQIAEISGQKVPVSEQGDCAYENASDYDYLTLLTESRRFGGEIGEFAQKVIGADASACRQMLLARQQTMTPEQSNFSFAHKPDIQLTYIDNPSLDNWLKAASYHYFQPIAKQSCLDDAMNYLEGFRFLVPGRQGERGVEGLNLRIEQWLAKRNSAITPGSHYQGRPVMIVENSYSTGLFNGDVGLIWPDETGRLVAWFEQEEGGYKRISLGRLPRVETVYAMTIHKTQGSEFKHVAIVLPEQESQLLSPELLYTGLTRAREHLYVAGDLSIWLAALSKSEQRYSLLRQRLSQRLQQLI</sequence>
<evidence type="ECO:0000256" key="11">
    <source>
        <dbReference type="HAMAP-Rule" id="MF_01487"/>
    </source>
</evidence>
<organism evidence="14 15">
    <name type="scientific">Corallincola platygyrae</name>
    <dbReference type="NCBI Taxonomy" id="1193278"/>
    <lineage>
        <taxon>Bacteria</taxon>
        <taxon>Pseudomonadati</taxon>
        <taxon>Pseudomonadota</taxon>
        <taxon>Gammaproteobacteria</taxon>
        <taxon>Alteromonadales</taxon>
        <taxon>Psychromonadaceae</taxon>
        <taxon>Corallincola</taxon>
    </lineage>
</organism>
<dbReference type="InterPro" id="IPR006344">
    <property type="entry name" value="RecD"/>
</dbReference>
<keyword evidence="15" id="KW-1185">Reference proteome</keyword>
<evidence type="ECO:0000313" key="15">
    <source>
        <dbReference type="Proteomes" id="UP001597380"/>
    </source>
</evidence>
<dbReference type="HAMAP" id="MF_01487">
    <property type="entry name" value="RecD"/>
    <property type="match status" value="1"/>
</dbReference>
<evidence type="ECO:0000259" key="13">
    <source>
        <dbReference type="Pfam" id="PF21185"/>
    </source>
</evidence>
<proteinExistence type="inferred from homology"/>
<feature type="domain" description="UvrD-like helicase C-terminal" evidence="12">
    <location>
        <begin position="573"/>
        <end position="619"/>
    </location>
</feature>
<keyword evidence="10 11" id="KW-0413">Isomerase</keyword>
<evidence type="ECO:0000256" key="10">
    <source>
        <dbReference type="ARBA" id="ARBA00023235"/>
    </source>
</evidence>
<dbReference type="Gene3D" id="1.10.10.1020">
    <property type="entry name" value="RecBCD complex, subunit RecD, N-terminal domain"/>
    <property type="match status" value="1"/>
</dbReference>
<dbReference type="GO" id="GO:0008854">
    <property type="term" value="F:exodeoxyribonuclease V activity"/>
    <property type="evidence" value="ECO:0007669"/>
    <property type="project" value="UniProtKB-EC"/>
</dbReference>
<dbReference type="NCBIfam" id="TIGR01447">
    <property type="entry name" value="recD"/>
    <property type="match status" value="1"/>
</dbReference>
<keyword evidence="2 11" id="KW-0547">Nucleotide-binding</keyword>
<dbReference type="InterPro" id="IPR050534">
    <property type="entry name" value="Coronavir_polyprotein_1ab"/>
</dbReference>
<accession>A0ABW4XS63</accession>
<comment type="similarity">
    <text evidence="11">Belongs to the RecD family.</text>
</comment>
<keyword evidence="5 11" id="KW-0347">Helicase</keyword>
<dbReference type="Gene3D" id="3.40.50.300">
    <property type="entry name" value="P-loop containing nucleotide triphosphate hydrolases"/>
    <property type="match status" value="3"/>
</dbReference>
<protein>
    <recommendedName>
        <fullName evidence="11">RecBCD enzyme subunit RecD</fullName>
        <ecNumber evidence="11">5.6.2.3</ecNumber>
    </recommendedName>
    <alternativeName>
        <fullName evidence="11">DNA 5'-3' helicase subunit RecD</fullName>
    </alternativeName>
    <alternativeName>
        <fullName evidence="11">Exonuclease V subunit RecD</fullName>
        <shortName evidence="11">ExoV subunit RecD</shortName>
    </alternativeName>
    <alternativeName>
        <fullName evidence="11">Helicase/nuclease RecBCD subunit RecD</fullName>
    </alternativeName>
</protein>
<comment type="subunit">
    <text evidence="11">Heterotrimer of RecB, RecC and RecD. All subunits contribute to DNA-binding.</text>
</comment>
<keyword evidence="6 11" id="KW-0269">Exonuclease</keyword>
<comment type="catalytic activity">
    <reaction evidence="11">
        <text>ATP + H2O = ADP + phosphate + H(+)</text>
        <dbReference type="Rhea" id="RHEA:13065"/>
        <dbReference type="ChEBI" id="CHEBI:15377"/>
        <dbReference type="ChEBI" id="CHEBI:15378"/>
        <dbReference type="ChEBI" id="CHEBI:30616"/>
        <dbReference type="ChEBI" id="CHEBI:43474"/>
        <dbReference type="ChEBI" id="CHEBI:456216"/>
        <dbReference type="EC" id="5.6.2.3"/>
    </reaction>
</comment>
<keyword evidence="1 11" id="KW-0540">Nuclease</keyword>
<feature type="binding site" evidence="11">
    <location>
        <begin position="196"/>
        <end position="203"/>
    </location>
    <ligand>
        <name>ATP</name>
        <dbReference type="ChEBI" id="CHEBI:30616"/>
    </ligand>
</feature>
<dbReference type="RefSeq" id="WP_345341871.1">
    <property type="nucleotide sequence ID" value="NZ_BAABLI010000032.1"/>
</dbReference>
<keyword evidence="8 11" id="KW-0238">DNA-binding</keyword>
<feature type="domain" description="RecBCD enzyme subunit RecD N-terminal" evidence="13">
    <location>
        <begin position="16"/>
        <end position="115"/>
    </location>
</feature>
<evidence type="ECO:0000256" key="8">
    <source>
        <dbReference type="ARBA" id="ARBA00023125"/>
    </source>
</evidence>
<keyword evidence="4 11" id="KW-0378">Hydrolase</keyword>